<comment type="cofactor">
    <cofactor evidence="13">
        <name>FAD</name>
        <dbReference type="ChEBI" id="CHEBI:57692"/>
    </cofactor>
    <text evidence="13">Binds 1 FAD per subunit.</text>
</comment>
<dbReference type="EMBL" id="UFAJ01000422">
    <property type="protein sequence ID" value="SSD60692.1"/>
    <property type="molecule type" value="Genomic_DNA"/>
</dbReference>
<evidence type="ECO:0000256" key="13">
    <source>
        <dbReference type="PIRSR" id="PIRSR000350-3"/>
    </source>
</evidence>
<dbReference type="FunFam" id="3.30.390.30:FF:000003">
    <property type="entry name" value="Glutathione reductase"/>
    <property type="match status" value="1"/>
</dbReference>
<dbReference type="Proteomes" id="UP000262825">
    <property type="component" value="Unassembled WGS sequence"/>
</dbReference>
<keyword evidence="5 15" id="KW-0285">Flavoprotein</keyword>
<dbReference type="GO" id="GO:0006749">
    <property type="term" value="P:glutathione metabolic process"/>
    <property type="evidence" value="ECO:0007669"/>
    <property type="project" value="InterPro"/>
</dbReference>
<comment type="catalytic activity">
    <reaction evidence="10 16">
        <text>2 glutathione + NADP(+) = glutathione disulfide + NADPH + H(+)</text>
        <dbReference type="Rhea" id="RHEA:11740"/>
        <dbReference type="ChEBI" id="CHEBI:15378"/>
        <dbReference type="ChEBI" id="CHEBI:57783"/>
        <dbReference type="ChEBI" id="CHEBI:57925"/>
        <dbReference type="ChEBI" id="CHEBI:58297"/>
        <dbReference type="ChEBI" id="CHEBI:58349"/>
        <dbReference type="EC" id="1.8.1.7"/>
    </reaction>
</comment>
<evidence type="ECO:0000256" key="6">
    <source>
        <dbReference type="ARBA" id="ARBA00022827"/>
    </source>
</evidence>
<dbReference type="GO" id="GO:0005739">
    <property type="term" value="C:mitochondrion"/>
    <property type="evidence" value="ECO:0007669"/>
    <property type="project" value="TreeGrafter"/>
</dbReference>
<keyword evidence="9 15" id="KW-0676">Redox-active center</keyword>
<dbReference type="InterPro" id="IPR036188">
    <property type="entry name" value="FAD/NAD-bd_sf"/>
</dbReference>
<dbReference type="GO" id="GO:0050661">
    <property type="term" value="F:NADP binding"/>
    <property type="evidence" value="ECO:0007669"/>
    <property type="project" value="InterPro"/>
</dbReference>
<dbReference type="Gene3D" id="3.50.50.60">
    <property type="entry name" value="FAD/NAD(P)-binding domain"/>
    <property type="match status" value="2"/>
</dbReference>
<dbReference type="Pfam" id="PF02852">
    <property type="entry name" value="Pyr_redox_dim"/>
    <property type="match status" value="1"/>
</dbReference>
<evidence type="ECO:0000256" key="2">
    <source>
        <dbReference type="ARBA" id="ARBA00011738"/>
    </source>
</evidence>
<evidence type="ECO:0000256" key="15">
    <source>
        <dbReference type="RuleBase" id="RU003691"/>
    </source>
</evidence>
<dbReference type="InterPro" id="IPR004099">
    <property type="entry name" value="Pyr_nucl-diS_OxRdtase_dimer"/>
</dbReference>
<evidence type="ECO:0000256" key="8">
    <source>
        <dbReference type="ARBA" id="ARBA00023157"/>
    </source>
</evidence>
<evidence type="ECO:0000256" key="16">
    <source>
        <dbReference type="RuleBase" id="RU365016"/>
    </source>
</evidence>
<dbReference type="Pfam" id="PF07992">
    <property type="entry name" value="Pyr_redox_2"/>
    <property type="match status" value="1"/>
</dbReference>
<evidence type="ECO:0000256" key="3">
    <source>
        <dbReference type="ARBA" id="ARBA00012607"/>
    </source>
</evidence>
<dbReference type="PRINTS" id="PR00368">
    <property type="entry name" value="FADPNR"/>
</dbReference>
<evidence type="ECO:0000256" key="10">
    <source>
        <dbReference type="ARBA" id="ARBA00049142"/>
    </source>
</evidence>
<dbReference type="PROSITE" id="PS00076">
    <property type="entry name" value="PYRIDINE_REDOX_1"/>
    <property type="match status" value="1"/>
</dbReference>
<evidence type="ECO:0000256" key="5">
    <source>
        <dbReference type="ARBA" id="ARBA00022630"/>
    </source>
</evidence>
<feature type="binding site" evidence="13">
    <location>
        <begin position="242"/>
        <end position="249"/>
    </location>
    <ligand>
        <name>NAD(+)</name>
        <dbReference type="ChEBI" id="CHEBI:57540"/>
    </ligand>
</feature>
<evidence type="ECO:0000256" key="1">
    <source>
        <dbReference type="ARBA" id="ARBA00007532"/>
    </source>
</evidence>
<keyword evidence="16" id="KW-0521">NADP</keyword>
<dbReference type="InterPro" id="IPR046952">
    <property type="entry name" value="GSHR/TRXR-like"/>
</dbReference>
<dbReference type="PANTHER" id="PTHR42737">
    <property type="entry name" value="GLUTATHIONE REDUCTASE"/>
    <property type="match status" value="1"/>
</dbReference>
<evidence type="ECO:0000256" key="4">
    <source>
        <dbReference type="ARBA" id="ARBA00017111"/>
    </source>
</evidence>
<dbReference type="GO" id="GO:0045454">
    <property type="term" value="P:cell redox homeostasis"/>
    <property type="evidence" value="ECO:0007669"/>
    <property type="project" value="InterPro"/>
</dbReference>
<keyword evidence="6 13" id="KW-0274">FAD</keyword>
<evidence type="ECO:0000256" key="7">
    <source>
        <dbReference type="ARBA" id="ARBA00023002"/>
    </source>
</evidence>
<dbReference type="EC" id="1.8.1.7" evidence="3 16"/>
<accession>A0A376B7R6</accession>
<dbReference type="InterPro" id="IPR012999">
    <property type="entry name" value="Pyr_OxRdtase_I_AS"/>
</dbReference>
<dbReference type="AlphaFoldDB" id="A0A376B7R6"/>
<comment type="subunit">
    <text evidence="2">Homodimer.</text>
</comment>
<dbReference type="GO" id="GO:0034599">
    <property type="term" value="P:cellular response to oxidative stress"/>
    <property type="evidence" value="ECO:0007669"/>
    <property type="project" value="TreeGrafter"/>
</dbReference>
<keyword evidence="8" id="KW-1015">Disulfide bond</keyword>
<evidence type="ECO:0000256" key="11">
    <source>
        <dbReference type="ARBA" id="ARBA00056905"/>
    </source>
</evidence>
<dbReference type="GO" id="GO:0004362">
    <property type="term" value="F:glutathione-disulfide reductase (NADPH) activity"/>
    <property type="evidence" value="ECO:0007669"/>
    <property type="project" value="UniProtKB-EC"/>
</dbReference>
<evidence type="ECO:0000256" key="12">
    <source>
        <dbReference type="PIRSR" id="PIRSR000350-2"/>
    </source>
</evidence>
<dbReference type="FunFam" id="3.50.50.60:FF:000235">
    <property type="entry name" value="Glutathione reductase"/>
    <property type="match status" value="1"/>
</dbReference>
<keyword evidence="13" id="KW-0520">NAD</keyword>
<evidence type="ECO:0000313" key="20">
    <source>
        <dbReference type="Proteomes" id="UP000262825"/>
    </source>
</evidence>
<gene>
    <name evidence="19" type="ORF">SCODWIG_02453</name>
</gene>
<protein>
    <recommendedName>
        <fullName evidence="4 16">Glutathione reductase</fullName>
        <ecNumber evidence="3 16">1.8.1.7</ecNumber>
    </recommendedName>
</protein>
<organism evidence="19 20">
    <name type="scientific">Saccharomycodes ludwigii</name>
    <dbReference type="NCBI Taxonomy" id="36035"/>
    <lineage>
        <taxon>Eukaryota</taxon>
        <taxon>Fungi</taxon>
        <taxon>Dikarya</taxon>
        <taxon>Ascomycota</taxon>
        <taxon>Saccharomycotina</taxon>
        <taxon>Saccharomycetes</taxon>
        <taxon>Saccharomycodales</taxon>
        <taxon>Saccharomycodaceae</taxon>
        <taxon>Saccharomycodes</taxon>
    </lineage>
</organism>
<dbReference type="InterPro" id="IPR001100">
    <property type="entry name" value="Pyr_nuc-diS_OxRdtase"/>
</dbReference>
<feature type="active site" description="Proton acceptor" evidence="12">
    <location>
        <position position="510"/>
    </location>
</feature>
<dbReference type="SUPFAM" id="SSF55424">
    <property type="entry name" value="FAD/NAD-linked reductases, dimerisation (C-terminal) domain"/>
    <property type="match status" value="1"/>
</dbReference>
<comment type="subcellular location">
    <subcellularLocation>
        <location evidence="16">Cytoplasm</location>
    </subcellularLocation>
</comment>
<name>A0A376B7R6_9ASCO</name>
<feature type="binding site" evidence="13">
    <location>
        <position position="332"/>
    </location>
    <ligand>
        <name>NAD(+)</name>
        <dbReference type="ChEBI" id="CHEBI:57540"/>
    </ligand>
</feature>
<feature type="domain" description="Pyridine nucleotide-disulphide oxidoreductase dimerisation" evidence="17">
    <location>
        <begin position="410"/>
        <end position="520"/>
    </location>
</feature>
<keyword evidence="13" id="KW-0547">Nucleotide-binding</keyword>
<dbReference type="InterPro" id="IPR006322">
    <property type="entry name" value="Glutathione_Rdtase_euk/bac"/>
</dbReference>
<sequence length="521" mass="57510">MYIKPTNLVYNNLIKRIIFRKSATRTFTNKSIIYNQIGSTTKMHIKDINKPTKNVKAHYEYLVIGGGSGGVASSRRAASYGAKTLLIEGKAMGGTCVNVGCVPKKVMWYASDLATRITHANEYGLYQNVEPKLTKENLTFNWEYFKEKRDAYVKRLNGIYERNLTKEGVDYVFGWARFNKDGQVEVTKSDTGDVDIYTADKILIATGGKPIYPTNIPGYELGTDSDGFFQMKTQPKKVVVVGAGYIGVELAGVFNGLGSETHLVIRGETLLRKFDDIIQNTITDYYVSEGIDIHKKSQVSKVEKNGDGGKLTITLNDGTVISEVDDIIWTIGRRSLLGIGLENVGVKLNEKEQIVVDEYQRTNVSNIYSLGDVVGKVELTPVAIATGRKLANRLFGPSIYKDQKQDFTNVPSAVFSHPEAGSIGLTEKQAIEKYGKANVKVYTSKFTAMYYAMLEHKSPTSYKLVCTGPEEKVVGLHLVGDNSAEILQGFGVAIKMGATKEDFDSCVAIHPTSAEEIVTLR</sequence>
<comment type="similarity">
    <text evidence="1 15">Belongs to the class-I pyridine nucleotide-disulfide oxidoreductase family.</text>
</comment>
<feature type="binding site" evidence="13">
    <location>
        <position position="372"/>
    </location>
    <ligand>
        <name>FAD</name>
        <dbReference type="ChEBI" id="CHEBI:57692"/>
    </ligand>
</feature>
<comment type="function">
    <text evidence="11 16">Catalyzes the reduction of glutathione disulfide (GSSG) to reduced glutathione (GSH). Constitutes the major mechanism to maintain a high GSH:GSSG ratio in the cytosol.</text>
</comment>
<dbReference type="Gene3D" id="3.30.390.30">
    <property type="match status" value="1"/>
</dbReference>
<keyword evidence="7 15" id="KW-0560">Oxidoreductase</keyword>
<dbReference type="InterPro" id="IPR023753">
    <property type="entry name" value="FAD/NAD-binding_dom"/>
</dbReference>
<evidence type="ECO:0000259" key="18">
    <source>
        <dbReference type="Pfam" id="PF07992"/>
    </source>
</evidence>
<dbReference type="GO" id="GO:0050660">
    <property type="term" value="F:flavin adenine dinucleotide binding"/>
    <property type="evidence" value="ECO:0007669"/>
    <property type="project" value="InterPro"/>
</dbReference>
<dbReference type="NCBIfam" id="TIGR01421">
    <property type="entry name" value="gluta_reduc_1"/>
    <property type="match status" value="1"/>
</dbReference>
<dbReference type="SUPFAM" id="SSF51905">
    <property type="entry name" value="FAD/NAD(P)-binding domain"/>
    <property type="match status" value="1"/>
</dbReference>
<feature type="domain" description="FAD/NAD(P)-binding" evidence="18">
    <location>
        <begin position="60"/>
        <end position="387"/>
    </location>
</feature>
<keyword evidence="20" id="KW-1185">Reference proteome</keyword>
<dbReference type="PRINTS" id="PR00411">
    <property type="entry name" value="PNDRDTASEI"/>
</dbReference>
<feature type="binding site" evidence="13">
    <location>
        <position position="105"/>
    </location>
    <ligand>
        <name>FAD</name>
        <dbReference type="ChEBI" id="CHEBI:57692"/>
    </ligand>
</feature>
<feature type="disulfide bond" description="Redox-active" evidence="14">
    <location>
        <begin position="96"/>
        <end position="101"/>
    </location>
</feature>
<dbReference type="InterPro" id="IPR016156">
    <property type="entry name" value="FAD/NAD-linked_Rdtase_dimer_sf"/>
</dbReference>
<evidence type="ECO:0000313" key="19">
    <source>
        <dbReference type="EMBL" id="SSD60692.1"/>
    </source>
</evidence>
<keyword evidence="16" id="KW-0963">Cytoplasm</keyword>
<evidence type="ECO:0000256" key="9">
    <source>
        <dbReference type="ARBA" id="ARBA00023284"/>
    </source>
</evidence>
<reference evidence="20" key="1">
    <citation type="submission" date="2018-06" db="EMBL/GenBank/DDBJ databases">
        <authorList>
            <person name="Guldener U."/>
        </authorList>
    </citation>
    <scope>NUCLEOTIDE SEQUENCE [LARGE SCALE GENOMIC DNA]</scope>
    <source>
        <strain evidence="20">UTAD17</strain>
    </source>
</reference>
<evidence type="ECO:0000259" key="17">
    <source>
        <dbReference type="Pfam" id="PF02852"/>
    </source>
</evidence>
<dbReference type="PIRSF" id="PIRSF000350">
    <property type="entry name" value="Mercury_reductase_MerA"/>
    <property type="match status" value="1"/>
</dbReference>
<dbReference type="VEuPathDB" id="FungiDB:SCODWIG_02453"/>
<proteinExistence type="inferred from homology"/>
<dbReference type="PANTHER" id="PTHR42737:SF2">
    <property type="entry name" value="GLUTATHIONE REDUCTASE"/>
    <property type="match status" value="1"/>
</dbReference>
<dbReference type="NCBIfam" id="NF004776">
    <property type="entry name" value="PRK06116.1"/>
    <property type="match status" value="1"/>
</dbReference>
<evidence type="ECO:0000256" key="14">
    <source>
        <dbReference type="PIRSR" id="PIRSR000350-4"/>
    </source>
</evidence>
<dbReference type="GO" id="GO:0005829">
    <property type="term" value="C:cytosol"/>
    <property type="evidence" value="ECO:0007669"/>
    <property type="project" value="TreeGrafter"/>
</dbReference>